<evidence type="ECO:0000313" key="4">
    <source>
        <dbReference type="EMBL" id="SSX24873.1"/>
    </source>
</evidence>
<keyword evidence="2" id="KW-1133">Transmembrane helix</keyword>
<keyword evidence="2" id="KW-0812">Transmembrane</keyword>
<dbReference type="PANTHER" id="PTHR43157">
    <property type="entry name" value="PHOSPHATIDYLINOSITOL-GLYCAN BIOSYNTHESIS CLASS F PROTEIN-RELATED"/>
    <property type="match status" value="1"/>
</dbReference>
<protein>
    <submittedName>
        <fullName evidence="4">CSON011630 protein</fullName>
    </submittedName>
</protein>
<dbReference type="EMBL" id="UFQT01000513">
    <property type="protein sequence ID" value="SSX24873.1"/>
    <property type="molecule type" value="Genomic_DNA"/>
</dbReference>
<dbReference type="InterPro" id="IPR002347">
    <property type="entry name" value="SDR_fam"/>
</dbReference>
<accession>A0A336M7R4</accession>
<dbReference type="EMBL" id="UFQS01000513">
    <property type="protein sequence ID" value="SSX04509.1"/>
    <property type="molecule type" value="Genomic_DNA"/>
</dbReference>
<dbReference type="PRINTS" id="PR00081">
    <property type="entry name" value="GDHRDH"/>
</dbReference>
<dbReference type="AlphaFoldDB" id="A0A336M7R4"/>
<evidence type="ECO:0000313" key="3">
    <source>
        <dbReference type="EMBL" id="SSX04509.1"/>
    </source>
</evidence>
<reference evidence="4" key="2">
    <citation type="submission" date="2018-07" db="EMBL/GenBank/DDBJ databases">
        <authorList>
            <person name="Quirk P.G."/>
            <person name="Krulwich T.A."/>
        </authorList>
    </citation>
    <scope>NUCLEOTIDE SEQUENCE</scope>
</reference>
<dbReference type="Gene3D" id="3.40.50.720">
    <property type="entry name" value="NAD(P)-binding Rossmann-like Domain"/>
    <property type="match status" value="1"/>
</dbReference>
<name>A0A336M7R4_CULSO</name>
<dbReference type="SUPFAM" id="SSF51735">
    <property type="entry name" value="NAD(P)-binding Rossmann-fold domains"/>
    <property type="match status" value="1"/>
</dbReference>
<evidence type="ECO:0000256" key="2">
    <source>
        <dbReference type="SAM" id="Phobius"/>
    </source>
</evidence>
<dbReference type="InterPro" id="IPR036291">
    <property type="entry name" value="NAD(P)-bd_dom_sf"/>
</dbReference>
<dbReference type="GO" id="GO:0016491">
    <property type="term" value="F:oxidoreductase activity"/>
    <property type="evidence" value="ECO:0007669"/>
    <property type="project" value="UniProtKB-KW"/>
</dbReference>
<dbReference type="Pfam" id="PF00106">
    <property type="entry name" value="adh_short"/>
    <property type="match status" value="1"/>
</dbReference>
<keyword evidence="1" id="KW-0560">Oxidoreductase</keyword>
<gene>
    <name evidence="4" type="primary">CSON011630</name>
</gene>
<organism evidence="4">
    <name type="scientific">Culicoides sonorensis</name>
    <name type="common">Biting midge</name>
    <dbReference type="NCBI Taxonomy" id="179676"/>
    <lineage>
        <taxon>Eukaryota</taxon>
        <taxon>Metazoa</taxon>
        <taxon>Ecdysozoa</taxon>
        <taxon>Arthropoda</taxon>
        <taxon>Hexapoda</taxon>
        <taxon>Insecta</taxon>
        <taxon>Pterygota</taxon>
        <taxon>Neoptera</taxon>
        <taxon>Endopterygota</taxon>
        <taxon>Diptera</taxon>
        <taxon>Nematocera</taxon>
        <taxon>Chironomoidea</taxon>
        <taxon>Ceratopogonidae</taxon>
        <taxon>Ceratopogoninae</taxon>
        <taxon>Culicoides</taxon>
        <taxon>Monoculicoides</taxon>
    </lineage>
</organism>
<feature type="transmembrane region" description="Helical" evidence="2">
    <location>
        <begin position="6"/>
        <end position="23"/>
    </location>
</feature>
<keyword evidence="2" id="KW-0472">Membrane</keyword>
<evidence type="ECO:0000256" key="1">
    <source>
        <dbReference type="ARBA" id="ARBA00023002"/>
    </source>
</evidence>
<dbReference type="VEuPathDB" id="VectorBase:CSON011630"/>
<dbReference type="PANTHER" id="PTHR43157:SF31">
    <property type="entry name" value="PHOSPHATIDYLINOSITOL-GLYCAN BIOSYNTHESIS CLASS F PROTEIN"/>
    <property type="match status" value="1"/>
</dbReference>
<proteinExistence type="predicted"/>
<sequence length="328" mass="37640">MSDDLLYYVFIPVSAAVASIWIIRKIREFQWGWVKDKYPLNDRIYIITGANTGLGFETTKALVCRGGTVIMACRSLERANEAISKIRQVTGEGTMIPLCLDLGSFDSIEKFADKIKDEYSNFNCLIENAGLAVNGDEKTTEGFEVHFGVNHLGHFFLTDLLKDVIKSNNSRIVVVSSRMHERAKIDFDNLGKYVAPKPGDRMNHMYNNSKLMNFYFARELYKQGYDAHVLCPGLCHTDFFRHYNPKWYHYVLFSPIAWWYLRSGEQGAQNIIYAATDNINTTTKNPANGYIIKDMKQAKSRVTFSDEIGDRLWNESMKLCRLARTLKK</sequence>
<dbReference type="OMA" id="WYMALAD"/>
<reference evidence="3" key="1">
    <citation type="submission" date="2018-04" db="EMBL/GenBank/DDBJ databases">
        <authorList>
            <person name="Go L.Y."/>
            <person name="Mitchell J.A."/>
        </authorList>
    </citation>
    <scope>NUCLEOTIDE SEQUENCE</scope>
    <source>
        <tissue evidence="3">Whole organism</tissue>
    </source>
</reference>